<evidence type="ECO:0000313" key="5">
    <source>
        <dbReference type="Proteomes" id="UP001153954"/>
    </source>
</evidence>
<accession>A0AAU9V9M5</accession>
<feature type="compositionally biased region" description="Polar residues" evidence="2">
    <location>
        <begin position="406"/>
        <end position="417"/>
    </location>
</feature>
<evidence type="ECO:0000259" key="3">
    <source>
        <dbReference type="PROSITE" id="PS51253"/>
    </source>
</evidence>
<dbReference type="InterPro" id="IPR011011">
    <property type="entry name" value="Znf_FYVE_PHD"/>
</dbReference>
<dbReference type="PANTHER" id="PTHR19303:SF71">
    <property type="entry name" value="ZINC FINGER PHD-TYPE DOMAIN-CONTAINING PROTEIN"/>
    <property type="match status" value="1"/>
</dbReference>
<feature type="compositionally biased region" description="Acidic residues" evidence="2">
    <location>
        <begin position="418"/>
        <end position="428"/>
    </location>
</feature>
<dbReference type="SUPFAM" id="SSF57903">
    <property type="entry name" value="FYVE/PHD zinc finger"/>
    <property type="match status" value="1"/>
</dbReference>
<feature type="compositionally biased region" description="Basic residues" evidence="2">
    <location>
        <begin position="591"/>
        <end position="613"/>
    </location>
</feature>
<dbReference type="InterPro" id="IPR050863">
    <property type="entry name" value="CenT-Element_Derived"/>
</dbReference>
<gene>
    <name evidence="4" type="ORF">EEDITHA_LOCUS22633</name>
</gene>
<sequence>MPPKKRTRVDAHKIEEAVNEVLQKGISVRSAAKIANVSKSHLHRLIAKAKASECTSFVYEPNIGNKKVFTVDQECSLVDYLKTSAKMCHGLTTKQVRELAYQYAVLLNRTIPSSWEEKNTASLDWLKGFLKRHDSLSVRKPENTSLARTTSFNRHNVQNFFDNLEKCYLKYNFPPNMIWNLDETGCTTVTNAPKIVAQAGVKRVGQISSTERGTLVTMLGFANASGGSIPPAFIFPRVHFKEHMLENGPTGALGLANVSGWITEDCFLKALKHFVYYVKPSAESPALIVLDNHKTHITINVVLYARASNIIILTFPPHCSHRLQPLDVTVFGPFKARYRASMNDWMTSNPGKTVTIYNVAQFAKDAFYAAFNMNNITSGFKNTGIWPINKNIFADEDFLPAFVTDRPQSLKTPTDSAENSDESSSNDEELSHRSSNVIDPELDSNARTVSPSILSQPEYGPSTLNDPQPETSITKEIRPGYSTFNESQPETSTRKETLPGSSNSAYPLTPEAIRPFPKALPRKPTVKQRKGKTTIITETPEKDRLLLENIIDILNKKTPKTEKRNLRHVKQIFKSNLTDQESNKTKSNEKAKKKKTDIKKNVKVSQKKKKVARKIASSSSTSDAASSDISENEEVTPIRLKKRTITKDKTGDDDQCNVCKKIYSESNEDWFQCKICTKWAHETCGVKGVFNYFCSLCH</sequence>
<feature type="compositionally biased region" description="Low complexity" evidence="2">
    <location>
        <begin position="614"/>
        <end position="629"/>
    </location>
</feature>
<comment type="caution">
    <text evidence="4">The sequence shown here is derived from an EMBL/GenBank/DDBJ whole genome shotgun (WGS) entry which is preliminary data.</text>
</comment>
<feature type="domain" description="HTH CENPB-type" evidence="3">
    <location>
        <begin position="61"/>
        <end position="139"/>
    </location>
</feature>
<proteinExistence type="predicted"/>
<organism evidence="4 5">
    <name type="scientific">Euphydryas editha</name>
    <name type="common">Edith's checkerspot</name>
    <dbReference type="NCBI Taxonomy" id="104508"/>
    <lineage>
        <taxon>Eukaryota</taxon>
        <taxon>Metazoa</taxon>
        <taxon>Ecdysozoa</taxon>
        <taxon>Arthropoda</taxon>
        <taxon>Hexapoda</taxon>
        <taxon>Insecta</taxon>
        <taxon>Pterygota</taxon>
        <taxon>Neoptera</taxon>
        <taxon>Endopterygota</taxon>
        <taxon>Lepidoptera</taxon>
        <taxon>Glossata</taxon>
        <taxon>Ditrysia</taxon>
        <taxon>Papilionoidea</taxon>
        <taxon>Nymphalidae</taxon>
        <taxon>Nymphalinae</taxon>
        <taxon>Euphydryas</taxon>
    </lineage>
</organism>
<keyword evidence="5" id="KW-1185">Reference proteome</keyword>
<feature type="region of interest" description="Disordered" evidence="2">
    <location>
        <begin position="577"/>
        <end position="633"/>
    </location>
</feature>
<keyword evidence="1" id="KW-0238">DNA-binding</keyword>
<evidence type="ECO:0000256" key="2">
    <source>
        <dbReference type="SAM" id="MobiDB-lite"/>
    </source>
</evidence>
<feature type="region of interest" description="Disordered" evidence="2">
    <location>
        <begin position="406"/>
        <end position="518"/>
    </location>
</feature>
<dbReference type="PROSITE" id="PS51253">
    <property type="entry name" value="HTH_CENPB"/>
    <property type="match status" value="1"/>
</dbReference>
<evidence type="ECO:0000313" key="4">
    <source>
        <dbReference type="EMBL" id="CAH2108725.1"/>
    </source>
</evidence>
<feature type="compositionally biased region" description="Polar residues" evidence="2">
    <location>
        <begin position="462"/>
        <end position="472"/>
    </location>
</feature>
<dbReference type="GO" id="GO:0003677">
    <property type="term" value="F:DNA binding"/>
    <property type="evidence" value="ECO:0007669"/>
    <property type="project" value="UniProtKB-KW"/>
</dbReference>
<dbReference type="GO" id="GO:0005634">
    <property type="term" value="C:nucleus"/>
    <property type="evidence" value="ECO:0007669"/>
    <property type="project" value="TreeGrafter"/>
</dbReference>
<dbReference type="Proteomes" id="UP001153954">
    <property type="component" value="Unassembled WGS sequence"/>
</dbReference>
<feature type="compositionally biased region" description="Basic and acidic residues" evidence="2">
    <location>
        <begin position="581"/>
        <end position="590"/>
    </location>
</feature>
<feature type="compositionally biased region" description="Polar residues" evidence="2">
    <location>
        <begin position="445"/>
        <end position="455"/>
    </location>
</feature>
<dbReference type="EMBL" id="CAKOGL010000031">
    <property type="protein sequence ID" value="CAH2108725.1"/>
    <property type="molecule type" value="Genomic_DNA"/>
</dbReference>
<evidence type="ECO:0000256" key="1">
    <source>
        <dbReference type="ARBA" id="ARBA00023125"/>
    </source>
</evidence>
<protein>
    <recommendedName>
        <fullName evidence="3">HTH CENPB-type domain-containing protein</fullName>
    </recommendedName>
</protein>
<reference evidence="4" key="1">
    <citation type="submission" date="2022-03" db="EMBL/GenBank/DDBJ databases">
        <authorList>
            <person name="Tunstrom K."/>
        </authorList>
    </citation>
    <scope>NUCLEOTIDE SEQUENCE</scope>
</reference>
<dbReference type="Pfam" id="PF03184">
    <property type="entry name" value="DDE_1"/>
    <property type="match status" value="1"/>
</dbReference>
<dbReference type="AlphaFoldDB" id="A0AAU9V9M5"/>
<dbReference type="InterPro" id="IPR006600">
    <property type="entry name" value="HTH_CenpB_DNA-bd_dom"/>
</dbReference>
<dbReference type="Pfam" id="PF03221">
    <property type="entry name" value="HTH_Tnp_Tc5"/>
    <property type="match status" value="1"/>
</dbReference>
<feature type="compositionally biased region" description="Polar residues" evidence="2">
    <location>
        <begin position="482"/>
        <end position="491"/>
    </location>
</feature>
<dbReference type="PANTHER" id="PTHR19303">
    <property type="entry name" value="TRANSPOSON"/>
    <property type="match status" value="1"/>
</dbReference>
<dbReference type="CDD" id="cd15517">
    <property type="entry name" value="PHD_TCF19_like"/>
    <property type="match status" value="1"/>
</dbReference>
<name>A0AAU9V9M5_EUPED</name>
<dbReference type="InterPro" id="IPR004875">
    <property type="entry name" value="DDE_SF_endonuclease_dom"/>
</dbReference>